<proteinExistence type="predicted"/>
<dbReference type="EMBL" id="BJCF01000036">
    <property type="protein sequence ID" value="GCL43258.1"/>
    <property type="molecule type" value="Genomic_DNA"/>
</dbReference>
<name>A0A480AIX8_9CYAN</name>
<gene>
    <name evidence="1" type="ORF">NIES80_29710</name>
</gene>
<dbReference type="Proteomes" id="UP000299367">
    <property type="component" value="Unassembled WGS sequence"/>
</dbReference>
<comment type="caution">
    <text evidence="1">The sequence shown here is derived from an EMBL/GenBank/DDBJ whole genome shotgun (WGS) entry which is preliminary data.</text>
</comment>
<protein>
    <submittedName>
        <fullName evidence="1">Uncharacterized protein</fullName>
    </submittedName>
</protein>
<reference evidence="2" key="1">
    <citation type="submission" date="2019-02" db="EMBL/GenBank/DDBJ databases">
        <title>Draft genome sequence of Dolichospermum planctonicum NIES-80.</title>
        <authorList>
            <person name="Yamaguchi H."/>
            <person name="Suzuki S."/>
            <person name="Kawachi M."/>
        </authorList>
    </citation>
    <scope>NUCLEOTIDE SEQUENCE [LARGE SCALE GENOMIC DNA]</scope>
    <source>
        <strain evidence="2">NIES-80</strain>
    </source>
</reference>
<dbReference type="RefSeq" id="WP_190371677.1">
    <property type="nucleotide sequence ID" value="NZ_BJCF01000036.1"/>
</dbReference>
<accession>A0A480AIX8</accession>
<dbReference type="AlphaFoldDB" id="A0A480AIX8"/>
<evidence type="ECO:0000313" key="2">
    <source>
        <dbReference type="Proteomes" id="UP000299367"/>
    </source>
</evidence>
<sequence>MLIKIANTQVLLVPLSLMFPLIISGLHNSDIALAESQQESKQKYSHGIINQQLAVNKTEFGVKIINSSGKVNFFPTTTVPLKEGDAYGWRIKLDNYPDKVQWREVLTLPKSPETWITENHQNLSISKDGKTAISTRIQTPVNGVIENFWTISPGDPLGKHQIEVYIDQRLLATFEFEIVPF</sequence>
<organism evidence="1 2">
    <name type="scientific">Dolichospermum planctonicum</name>
    <dbReference type="NCBI Taxonomy" id="136072"/>
    <lineage>
        <taxon>Bacteria</taxon>
        <taxon>Bacillati</taxon>
        <taxon>Cyanobacteriota</taxon>
        <taxon>Cyanophyceae</taxon>
        <taxon>Nostocales</taxon>
        <taxon>Aphanizomenonaceae</taxon>
        <taxon>Dolichospermum</taxon>
    </lineage>
</organism>
<evidence type="ECO:0000313" key="1">
    <source>
        <dbReference type="EMBL" id="GCL43258.1"/>
    </source>
</evidence>